<dbReference type="SUPFAM" id="SSF117281">
    <property type="entry name" value="Kelch motif"/>
    <property type="match status" value="1"/>
</dbReference>
<dbReference type="InterPro" id="IPR015915">
    <property type="entry name" value="Kelch-typ_b-propeller"/>
</dbReference>
<evidence type="ECO:0000313" key="1">
    <source>
        <dbReference type="EMBL" id="TMQ70885.1"/>
    </source>
</evidence>
<gene>
    <name evidence="1" type="ORF">E6K80_07165</name>
</gene>
<evidence type="ECO:0000313" key="2">
    <source>
        <dbReference type="Proteomes" id="UP000319836"/>
    </source>
</evidence>
<accession>A0A538U4S6</accession>
<name>A0A538U4S6_UNCEI</name>
<evidence type="ECO:0008006" key="3">
    <source>
        <dbReference type="Google" id="ProtNLM"/>
    </source>
</evidence>
<sequence>MPTARTGVAGAALDRQFWVIGGFDGTAPSSAVDRFDPLSGSWSAAPALPEPLWFPAATAFGDRVWVIGGMDASFLRSDRVYSAGSDGVWRSESSLPAALAVATIGALSNCLVVAGGMDASGMSSALAFSQCVEAPPPPPPPPPPADTLTAVLTLNPITLNASSNGQWISAHILPNGWAATDIVIPSLRLDGVPPDMGGPISVTATDLTVKFPRAPFAGRAGGNYDLALTGITTEGESFRASTPLVVQGSTVVARKRTLRPLARGPASTGVVVSLQRAEPVTIDVLDVQGRCVDRLYQGPSATGEWTLDWPRAGQSVPRGTYFVRLSRVGATDVVRIAVLR</sequence>
<protein>
    <recommendedName>
        <fullName evidence="3">T9SS type A sorting domain-containing protein</fullName>
    </recommendedName>
</protein>
<proteinExistence type="predicted"/>
<reference evidence="1 2" key="1">
    <citation type="journal article" date="2019" name="Nat. Microbiol.">
        <title>Mediterranean grassland soil C-N compound turnover is dependent on rainfall and depth, and is mediated by genomically divergent microorganisms.</title>
        <authorList>
            <person name="Diamond S."/>
            <person name="Andeer P.F."/>
            <person name="Li Z."/>
            <person name="Crits-Christoph A."/>
            <person name="Burstein D."/>
            <person name="Anantharaman K."/>
            <person name="Lane K.R."/>
            <person name="Thomas B.C."/>
            <person name="Pan C."/>
            <person name="Northen T.R."/>
            <person name="Banfield J.F."/>
        </authorList>
    </citation>
    <scope>NUCLEOTIDE SEQUENCE [LARGE SCALE GENOMIC DNA]</scope>
    <source>
        <strain evidence="1">WS_10</strain>
    </source>
</reference>
<dbReference type="Pfam" id="PF01344">
    <property type="entry name" value="Kelch_1"/>
    <property type="match status" value="1"/>
</dbReference>
<dbReference type="Gene3D" id="2.60.40.4070">
    <property type="match status" value="1"/>
</dbReference>
<dbReference type="Proteomes" id="UP000319836">
    <property type="component" value="Unassembled WGS sequence"/>
</dbReference>
<dbReference type="EMBL" id="VBPA01000168">
    <property type="protein sequence ID" value="TMQ70885.1"/>
    <property type="molecule type" value="Genomic_DNA"/>
</dbReference>
<comment type="caution">
    <text evidence="1">The sequence shown here is derived from an EMBL/GenBank/DDBJ whole genome shotgun (WGS) entry which is preliminary data.</text>
</comment>
<dbReference type="InterPro" id="IPR006652">
    <property type="entry name" value="Kelch_1"/>
</dbReference>
<dbReference type="Gene3D" id="2.120.10.80">
    <property type="entry name" value="Kelch-type beta propeller"/>
    <property type="match status" value="1"/>
</dbReference>
<dbReference type="AlphaFoldDB" id="A0A538U4S6"/>
<dbReference type="SMART" id="SM00612">
    <property type="entry name" value="Kelch"/>
    <property type="match status" value="2"/>
</dbReference>
<organism evidence="1 2">
    <name type="scientific">Eiseniibacteriota bacterium</name>
    <dbReference type="NCBI Taxonomy" id="2212470"/>
    <lineage>
        <taxon>Bacteria</taxon>
        <taxon>Candidatus Eiseniibacteriota</taxon>
    </lineage>
</organism>